<dbReference type="AlphaFoldDB" id="A0A0F9SMT2"/>
<reference evidence="1" key="1">
    <citation type="journal article" date="2015" name="Nature">
        <title>Complex archaea that bridge the gap between prokaryotes and eukaryotes.</title>
        <authorList>
            <person name="Spang A."/>
            <person name="Saw J.H."/>
            <person name="Jorgensen S.L."/>
            <person name="Zaremba-Niedzwiedzka K."/>
            <person name="Martijn J."/>
            <person name="Lind A.E."/>
            <person name="van Eijk R."/>
            <person name="Schleper C."/>
            <person name="Guy L."/>
            <person name="Ettema T.J."/>
        </authorList>
    </citation>
    <scope>NUCLEOTIDE SEQUENCE</scope>
</reference>
<accession>A0A0F9SMT2</accession>
<dbReference type="EMBL" id="LAZR01002394">
    <property type="protein sequence ID" value="KKN30603.1"/>
    <property type="molecule type" value="Genomic_DNA"/>
</dbReference>
<name>A0A0F9SMT2_9ZZZZ</name>
<protein>
    <submittedName>
        <fullName evidence="1">Uncharacterized protein</fullName>
    </submittedName>
</protein>
<organism evidence="1">
    <name type="scientific">marine sediment metagenome</name>
    <dbReference type="NCBI Taxonomy" id="412755"/>
    <lineage>
        <taxon>unclassified sequences</taxon>
        <taxon>metagenomes</taxon>
        <taxon>ecological metagenomes</taxon>
    </lineage>
</organism>
<sequence>MGENHYIKFINIYVILTFHSGIEFAKLARMVLF</sequence>
<gene>
    <name evidence="1" type="ORF">LCGC14_0832390</name>
</gene>
<evidence type="ECO:0000313" key="1">
    <source>
        <dbReference type="EMBL" id="KKN30603.1"/>
    </source>
</evidence>
<proteinExistence type="predicted"/>
<comment type="caution">
    <text evidence="1">The sequence shown here is derived from an EMBL/GenBank/DDBJ whole genome shotgun (WGS) entry which is preliminary data.</text>
</comment>